<evidence type="ECO:0000313" key="4">
    <source>
        <dbReference type="EMBL" id="GMA33589.1"/>
    </source>
</evidence>
<dbReference type="Proteomes" id="UP001157161">
    <property type="component" value="Unassembled WGS sequence"/>
</dbReference>
<evidence type="ECO:0000313" key="5">
    <source>
        <dbReference type="Proteomes" id="UP001157161"/>
    </source>
</evidence>
<dbReference type="RefSeq" id="WP_284252356.1">
    <property type="nucleotide sequence ID" value="NZ_BSUM01000001.1"/>
</dbReference>
<feature type="domain" description="DUF7426" evidence="2">
    <location>
        <begin position="5"/>
        <end position="134"/>
    </location>
</feature>
<evidence type="ECO:0000259" key="2">
    <source>
        <dbReference type="Pfam" id="PF24201"/>
    </source>
</evidence>
<feature type="compositionally biased region" description="Low complexity" evidence="1">
    <location>
        <begin position="139"/>
        <end position="163"/>
    </location>
</feature>
<evidence type="ECO:0000256" key="1">
    <source>
        <dbReference type="SAM" id="MobiDB-lite"/>
    </source>
</evidence>
<feature type="region of interest" description="Disordered" evidence="1">
    <location>
        <begin position="117"/>
        <end position="174"/>
    </location>
</feature>
<proteinExistence type="predicted"/>
<reference evidence="4" key="2">
    <citation type="submission" date="2023-02" db="EMBL/GenBank/DDBJ databases">
        <authorList>
            <person name="Sun Q."/>
            <person name="Mori K."/>
        </authorList>
    </citation>
    <scope>NUCLEOTIDE SEQUENCE</scope>
    <source>
        <strain evidence="4">NBRC 112290</strain>
    </source>
</reference>
<reference evidence="4" key="1">
    <citation type="journal article" date="2014" name="Int. J. Syst. Evol. Microbiol.">
        <title>Complete genome sequence of Corynebacterium casei LMG S-19264T (=DSM 44701T), isolated from a smear-ripened cheese.</title>
        <authorList>
            <consortium name="US DOE Joint Genome Institute (JGI-PGF)"/>
            <person name="Walter F."/>
            <person name="Albersmeier A."/>
            <person name="Kalinowski J."/>
            <person name="Ruckert C."/>
        </authorList>
    </citation>
    <scope>NUCLEOTIDE SEQUENCE</scope>
    <source>
        <strain evidence="4">NBRC 112290</strain>
    </source>
</reference>
<protein>
    <recommendedName>
        <fullName evidence="2">DUF7426 domain-containing protein</fullName>
    </recommendedName>
</protein>
<feature type="compositionally biased region" description="Low complexity" evidence="1">
    <location>
        <begin position="120"/>
        <end position="131"/>
    </location>
</feature>
<dbReference type="AlphaFoldDB" id="A0AA37XIG5"/>
<comment type="caution">
    <text evidence="4">The sequence shown here is derived from an EMBL/GenBank/DDBJ whole genome shotgun (WGS) entry which is preliminary data.</text>
</comment>
<dbReference type="EMBL" id="BSUM01000001">
    <property type="protein sequence ID" value="GMA33506.1"/>
    <property type="molecule type" value="Genomic_DNA"/>
</dbReference>
<dbReference type="Pfam" id="PF24201">
    <property type="entry name" value="DUF7426"/>
    <property type="match status" value="1"/>
</dbReference>
<feature type="compositionally biased region" description="Basic residues" evidence="1">
    <location>
        <begin position="164"/>
        <end position="174"/>
    </location>
</feature>
<dbReference type="EMBL" id="BSUM01000002">
    <property type="protein sequence ID" value="GMA33589.1"/>
    <property type="molecule type" value="Genomic_DNA"/>
</dbReference>
<keyword evidence="5" id="KW-1185">Reference proteome</keyword>
<name>A0AA37XIG5_9MICO</name>
<organism evidence="4 5">
    <name type="scientific">Litorihabitans aurantiacus</name>
    <dbReference type="NCBI Taxonomy" id="1930061"/>
    <lineage>
        <taxon>Bacteria</taxon>
        <taxon>Bacillati</taxon>
        <taxon>Actinomycetota</taxon>
        <taxon>Actinomycetes</taxon>
        <taxon>Micrococcales</taxon>
        <taxon>Beutenbergiaceae</taxon>
        <taxon>Litorihabitans</taxon>
    </lineage>
</organism>
<accession>A0AA37XIG5</accession>
<evidence type="ECO:0000313" key="3">
    <source>
        <dbReference type="EMBL" id="GMA33506.1"/>
    </source>
</evidence>
<dbReference type="InterPro" id="IPR055849">
    <property type="entry name" value="DUF7426"/>
</dbReference>
<gene>
    <name evidence="3" type="ORF">GCM10025875_34980</name>
    <name evidence="4" type="ORF">GCM10025875_35810</name>
</gene>
<sequence length="174" mass="18387">MSAVDFAAWARPNLELLLGGRTFVVRPPSVAQARLVLALAVRFEVGEERTPPEVMEILDGLPDDGHPALGETYTEIVEAGIDPVTLSRVGVYATLVWARGREYADAAAEIIWGPERDAAAADAPGKASSRSRSGRRRTSPTSGSATPTTTTSTASRSTASTGRSRAKPKGKPSR</sequence>